<keyword evidence="5" id="KW-1185">Reference proteome</keyword>
<dbReference type="InterPro" id="IPR014721">
    <property type="entry name" value="Ribsml_uS5_D2-typ_fold_subgr"/>
</dbReference>
<name>A0AA39IAK2_9BILA</name>
<evidence type="ECO:0000256" key="2">
    <source>
        <dbReference type="ARBA" id="ARBA00022980"/>
    </source>
</evidence>
<gene>
    <name evidence="4" type="ORF">QR680_014942</name>
</gene>
<comment type="similarity">
    <text evidence="1">Belongs to the universal ribosomal protein uS9 family.</text>
</comment>
<dbReference type="InterPro" id="IPR020568">
    <property type="entry name" value="Ribosomal_Su5_D2-typ_SF"/>
</dbReference>
<proteinExistence type="inferred from homology"/>
<dbReference type="GO" id="GO:0006412">
    <property type="term" value="P:translation"/>
    <property type="evidence" value="ECO:0007669"/>
    <property type="project" value="InterPro"/>
</dbReference>
<dbReference type="PANTHER" id="PTHR21569:SF1">
    <property type="entry name" value="SMALL RIBOSOMAL SUBUNIT PROTEIN US9M"/>
    <property type="match status" value="1"/>
</dbReference>
<dbReference type="AlphaFoldDB" id="A0AA39IAK2"/>
<organism evidence="4 5">
    <name type="scientific">Steinernema hermaphroditum</name>
    <dbReference type="NCBI Taxonomy" id="289476"/>
    <lineage>
        <taxon>Eukaryota</taxon>
        <taxon>Metazoa</taxon>
        <taxon>Ecdysozoa</taxon>
        <taxon>Nematoda</taxon>
        <taxon>Chromadorea</taxon>
        <taxon>Rhabditida</taxon>
        <taxon>Tylenchina</taxon>
        <taxon>Panagrolaimomorpha</taxon>
        <taxon>Strongyloidoidea</taxon>
        <taxon>Steinernematidae</taxon>
        <taxon>Steinernema</taxon>
    </lineage>
</organism>
<dbReference type="GO" id="GO:0003735">
    <property type="term" value="F:structural constituent of ribosome"/>
    <property type="evidence" value="ECO:0007669"/>
    <property type="project" value="InterPro"/>
</dbReference>
<dbReference type="InterPro" id="IPR000754">
    <property type="entry name" value="Ribosomal_uS9"/>
</dbReference>
<keyword evidence="3" id="KW-0687">Ribonucleoprotein</keyword>
<dbReference type="GO" id="GO:0003723">
    <property type="term" value="F:RNA binding"/>
    <property type="evidence" value="ECO:0007669"/>
    <property type="project" value="TreeGrafter"/>
</dbReference>
<dbReference type="EMBL" id="JAUCMV010000002">
    <property type="protein sequence ID" value="KAK0420880.1"/>
    <property type="molecule type" value="Genomic_DNA"/>
</dbReference>
<dbReference type="Gene3D" id="3.30.230.10">
    <property type="match status" value="1"/>
</dbReference>
<dbReference type="SUPFAM" id="SSF54211">
    <property type="entry name" value="Ribosomal protein S5 domain 2-like"/>
    <property type="match status" value="1"/>
</dbReference>
<accession>A0AA39IAK2</accession>
<sequence>MRIALFQRAVRLGNCTSFRSLATSSTPPPPVVDDYSIHAAAQETATASSARRLKSIGKALESYLNQARAYEKMMTKERAEFDLGKRHLANMMGLDPNNITQEDIDRAIEYLFPSGLSDPKAKPVMKPPEEILPRFQRFSFDEEGRPLDSLFFTLKPRFYMLLSEIGKKTQRIVTHHHHLLLKSIKPTAEELILSGSNWLNKDQLSKKIGEQITDEMYVSWVIAFEHLAAQPLASMESEFIMDHRQAIASGLDGEKKLFGPQLPEIVMDAERGRRVTKATTRVKKTICTAEVNDMGTGIFTVNGQYYDEFRSIQAREILMSPLIITDLFGKVDIRVTVDSGSAGLSVLPRVARHAVSLCLASLYPDTYEKLRLSGLLTSDPRKKERSKVNQPGARAKWIWYVLLEPLRTLKPVFFRKRR</sequence>
<protein>
    <recommendedName>
        <fullName evidence="6">Ribosomal protein S9 domain-containing protein</fullName>
    </recommendedName>
</protein>
<evidence type="ECO:0008006" key="6">
    <source>
        <dbReference type="Google" id="ProtNLM"/>
    </source>
</evidence>
<keyword evidence="2" id="KW-0689">Ribosomal protein</keyword>
<evidence type="ECO:0000313" key="5">
    <source>
        <dbReference type="Proteomes" id="UP001175271"/>
    </source>
</evidence>
<comment type="caution">
    <text evidence="4">The sequence shown here is derived from an EMBL/GenBank/DDBJ whole genome shotgun (WGS) entry which is preliminary data.</text>
</comment>
<evidence type="ECO:0000313" key="4">
    <source>
        <dbReference type="EMBL" id="KAK0420880.1"/>
    </source>
</evidence>
<dbReference type="Pfam" id="PF00380">
    <property type="entry name" value="Ribosomal_S9"/>
    <property type="match status" value="1"/>
</dbReference>
<reference evidence="4" key="1">
    <citation type="submission" date="2023-06" db="EMBL/GenBank/DDBJ databases">
        <title>Genomic analysis of the entomopathogenic nematode Steinernema hermaphroditum.</title>
        <authorList>
            <person name="Schwarz E.M."/>
            <person name="Heppert J.K."/>
            <person name="Baniya A."/>
            <person name="Schwartz H.T."/>
            <person name="Tan C.-H."/>
            <person name="Antoshechkin I."/>
            <person name="Sternberg P.W."/>
            <person name="Goodrich-Blair H."/>
            <person name="Dillman A.R."/>
        </authorList>
    </citation>
    <scope>NUCLEOTIDE SEQUENCE</scope>
    <source>
        <strain evidence="4">PS9179</strain>
        <tissue evidence="4">Whole animal</tissue>
    </source>
</reference>
<dbReference type="Proteomes" id="UP001175271">
    <property type="component" value="Unassembled WGS sequence"/>
</dbReference>
<evidence type="ECO:0000256" key="3">
    <source>
        <dbReference type="ARBA" id="ARBA00023274"/>
    </source>
</evidence>
<dbReference type="GO" id="GO:0005763">
    <property type="term" value="C:mitochondrial small ribosomal subunit"/>
    <property type="evidence" value="ECO:0007669"/>
    <property type="project" value="TreeGrafter"/>
</dbReference>
<evidence type="ECO:0000256" key="1">
    <source>
        <dbReference type="ARBA" id="ARBA00005251"/>
    </source>
</evidence>
<dbReference type="PANTHER" id="PTHR21569">
    <property type="entry name" value="RIBOSOMAL PROTEIN S9"/>
    <property type="match status" value="1"/>
</dbReference>